<protein>
    <submittedName>
        <fullName evidence="2">3413_t:CDS:1</fullName>
    </submittedName>
</protein>
<comment type="caution">
    <text evidence="2">The sequence shown here is derived from an EMBL/GenBank/DDBJ whole genome shotgun (WGS) entry which is preliminary data.</text>
</comment>
<keyword evidence="3" id="KW-1185">Reference proteome</keyword>
<reference evidence="2" key="1">
    <citation type="submission" date="2021-06" db="EMBL/GenBank/DDBJ databases">
        <authorList>
            <person name="Kallberg Y."/>
            <person name="Tangrot J."/>
            <person name="Rosling A."/>
        </authorList>
    </citation>
    <scope>NUCLEOTIDE SEQUENCE</scope>
    <source>
        <strain evidence="2">FL966</strain>
    </source>
</reference>
<dbReference type="AlphaFoldDB" id="A0A9N8Z6Y2"/>
<dbReference type="Proteomes" id="UP000789759">
    <property type="component" value="Unassembled WGS sequence"/>
</dbReference>
<evidence type="ECO:0000313" key="2">
    <source>
        <dbReference type="EMBL" id="CAG8469886.1"/>
    </source>
</evidence>
<dbReference type="EMBL" id="CAJVQA010000340">
    <property type="protein sequence ID" value="CAG8469886.1"/>
    <property type="molecule type" value="Genomic_DNA"/>
</dbReference>
<keyword evidence="1" id="KW-1133">Transmembrane helix</keyword>
<name>A0A9N8Z6Y2_9GLOM</name>
<evidence type="ECO:0000313" key="3">
    <source>
        <dbReference type="Proteomes" id="UP000789759"/>
    </source>
</evidence>
<dbReference type="OrthoDB" id="2486404at2759"/>
<organism evidence="2 3">
    <name type="scientific">Cetraspora pellucida</name>
    <dbReference type="NCBI Taxonomy" id="1433469"/>
    <lineage>
        <taxon>Eukaryota</taxon>
        <taxon>Fungi</taxon>
        <taxon>Fungi incertae sedis</taxon>
        <taxon>Mucoromycota</taxon>
        <taxon>Glomeromycotina</taxon>
        <taxon>Glomeromycetes</taxon>
        <taxon>Diversisporales</taxon>
        <taxon>Gigasporaceae</taxon>
        <taxon>Cetraspora</taxon>
    </lineage>
</organism>
<keyword evidence="1" id="KW-0812">Transmembrane</keyword>
<proteinExistence type="predicted"/>
<sequence length="244" mass="27996">MYGYDDVELSCWYRDSGEEHSIIWQWITFFGWVDVSILYCAVIITMVIRKLKSATENDVLESAPNSMKSCHHSLINQSLVFSVVRRVVWYPLVPLIVQFFNSLLETYAYTHKVINSSENNQNNDSKCDIILNNQNNDIHLIHPDPVHLKDSSIDFLPNDSNILPISDPLIGSSRINQHNPTNINNINSVHISTCTIDVDERQIDVMHVNDESTKSVSDELTKILNSDNQLSEEIESHKLMLRKI</sequence>
<evidence type="ECO:0000256" key="1">
    <source>
        <dbReference type="SAM" id="Phobius"/>
    </source>
</evidence>
<accession>A0A9N8Z6Y2</accession>
<gene>
    <name evidence="2" type="ORF">CPELLU_LOCUS1021</name>
</gene>
<feature type="transmembrane region" description="Helical" evidence="1">
    <location>
        <begin position="23"/>
        <end position="48"/>
    </location>
</feature>
<keyword evidence="1" id="KW-0472">Membrane</keyword>